<feature type="region of interest" description="Disordered" evidence="1">
    <location>
        <begin position="183"/>
        <end position="208"/>
    </location>
</feature>
<dbReference type="AlphaFoldDB" id="A0A7R9AQN5"/>
<protein>
    <submittedName>
        <fullName evidence="2">Uncharacterized protein</fullName>
    </submittedName>
</protein>
<accession>A0A7R9AQN5</accession>
<name>A0A7R9AQN5_TIMSH</name>
<proteinExistence type="predicted"/>
<evidence type="ECO:0000256" key="1">
    <source>
        <dbReference type="SAM" id="MobiDB-lite"/>
    </source>
</evidence>
<reference evidence="2" key="1">
    <citation type="submission" date="2020-11" db="EMBL/GenBank/DDBJ databases">
        <authorList>
            <person name="Tran Van P."/>
        </authorList>
    </citation>
    <scope>NUCLEOTIDE SEQUENCE</scope>
</reference>
<organism evidence="2">
    <name type="scientific">Timema shepardi</name>
    <name type="common">Walking stick</name>
    <dbReference type="NCBI Taxonomy" id="629360"/>
    <lineage>
        <taxon>Eukaryota</taxon>
        <taxon>Metazoa</taxon>
        <taxon>Ecdysozoa</taxon>
        <taxon>Arthropoda</taxon>
        <taxon>Hexapoda</taxon>
        <taxon>Insecta</taxon>
        <taxon>Pterygota</taxon>
        <taxon>Neoptera</taxon>
        <taxon>Polyneoptera</taxon>
        <taxon>Phasmatodea</taxon>
        <taxon>Timematodea</taxon>
        <taxon>Timematoidea</taxon>
        <taxon>Timematidae</taxon>
        <taxon>Timema</taxon>
    </lineage>
</organism>
<dbReference type="EMBL" id="OC000858">
    <property type="protein sequence ID" value="CAD7258496.1"/>
    <property type="molecule type" value="Genomic_DNA"/>
</dbReference>
<gene>
    <name evidence="2" type="ORF">TSIB3V08_LOCUS2731</name>
</gene>
<evidence type="ECO:0000313" key="2">
    <source>
        <dbReference type="EMBL" id="CAD7258496.1"/>
    </source>
</evidence>
<sequence>MSIVIPIGLNVSVVVTKSRIIPTDVGCSILIVRFQFVRPKSSTSSFMLLLNTFETRSMTRAILDPEGYPVCRWSANNTTMDSGGSMGWSSYKRTVRNSPSRYYTLKIEKGHVDTGLGFNSRVQANYKRVCLLEVPPHDYKSNELLLGQDTLVTETSGRFLEGISSDYKPYEIIHPFLSSSIPKDNEIIHSPPSSSTPKDDELRHTRHYSKSSTVTFHNSVFV</sequence>